<dbReference type="Pfam" id="PF01663">
    <property type="entry name" value="Phosphodiest"/>
    <property type="match status" value="1"/>
</dbReference>
<feature type="transmembrane region" description="Helical" evidence="13">
    <location>
        <begin position="675"/>
        <end position="692"/>
    </location>
</feature>
<feature type="transmembrane region" description="Helical" evidence="13">
    <location>
        <begin position="820"/>
        <end position="843"/>
    </location>
</feature>
<feature type="transmembrane region" description="Helical" evidence="13">
    <location>
        <begin position="728"/>
        <end position="745"/>
    </location>
</feature>
<feature type="region of interest" description="Disordered" evidence="14">
    <location>
        <begin position="965"/>
        <end position="992"/>
    </location>
</feature>
<feature type="transmembrane region" description="Helical" evidence="13">
    <location>
        <begin position="503"/>
        <end position="527"/>
    </location>
</feature>
<dbReference type="Proteomes" id="UP000193067">
    <property type="component" value="Unassembled WGS sequence"/>
</dbReference>
<dbReference type="CDD" id="cd16020">
    <property type="entry name" value="GPI_EPT_1"/>
    <property type="match status" value="1"/>
</dbReference>
<dbReference type="InterPro" id="IPR037671">
    <property type="entry name" value="PIGN_N"/>
</dbReference>
<feature type="transmembrane region" description="Helical" evidence="13">
    <location>
        <begin position="21"/>
        <end position="41"/>
    </location>
</feature>
<feature type="transmembrane region" description="Helical" evidence="13">
    <location>
        <begin position="891"/>
        <end position="910"/>
    </location>
</feature>
<name>A0A1Y2IV27_TRAC3</name>
<keyword evidence="7 13" id="KW-0812">Transmembrane</keyword>
<dbReference type="GO" id="GO:0006506">
    <property type="term" value="P:GPI anchor biosynthetic process"/>
    <property type="evidence" value="ECO:0007669"/>
    <property type="project" value="UniProtKB-UniPathway"/>
</dbReference>
<dbReference type="GO" id="GO:0051377">
    <property type="term" value="F:mannose-ethanolamine phosphotransferase activity"/>
    <property type="evidence" value="ECO:0007669"/>
    <property type="project" value="UniProtKB-UniRule"/>
</dbReference>
<comment type="similarity">
    <text evidence="3 13">Belongs to the PIGG/PIGN/PIGO family. PIGN subfamily.</text>
</comment>
<sequence length="1019" mass="112259">MIKGVSLRRTLTPRAMASSNPAWRLLLTGLVFHLIFIGTVFDCYFTSTVVHGMQQHSLPEAQAKRLVLIVADGLRADLLLAKSGFSMIPGAPEVVAPHLRSIVETRGAFGISHTRLPTESRPGHVALISGVYEDVSTVTKACLNAVARTTDTTDLRQSEQGWKTNPVDFDSVFNQSSATYAFGSPDILPMFALGATPDKVEMWHYGEHEQDYTKDATGLDTWVFENLRTLFRNATTDTLLNARLRGEKTVFFLHLLGIDTTGHSHRPHSKEYMANIQLVDDIVKQSEGLFREFYADDETAFVFTADHGMSRIGNHGDGDAYHSDPDNTRTPLIAWGKGIRGPLPDTFPSSHDAYSESWGLSHIVRREVEQADVAALMSSLIGINWPVNSVGVLPDADPTRPGYLLPRGGERTLAEAALVNAKVLLQHYRIKHEDQKRRSLFYKQYPRFASAEDTEDVPGDTELAVIERLILHGDYSQARLRARRVIEATLEGLHYLQTYDCRLIQSIVIAAHMGWMAFGAVSVLLPASPASSAVAFPVHVAATAVLVAFWAAFATQRSPWSYYLYVTFPCYFWDQVLSRATGLPLLRLARRGLSSSHIAGHALRGGVVFVALQSIVAGYTHRFIWSAWLLAVGMIWPLFSWPREMLTAHWRLSLAWAGACLGTAIFPLLNVYREQNLIAIAAGGVAMFAIGVRRNDSEPSYFGSVCHRPTATPFIAPLGRYSPYGRTLLLFLGVGPCFIWLAISSEGLFHVAYSLTLCLWVEVETVLGAYTRPTRALSSLHSSTGTTRVERGGSKDGGGGLSIVRVEYQARLEDLRIATFWLFFVQLGFFGNGNVASISSFYLEPIYRLVAVCNPFLVARLLVFKMVAPYVMLGATSSLLTARLGLPPARLLFLALLLASVTTLMFFLDVRDAGVGSSESWLDVSRTLNAFYVSAVLLGWAVGVWAVGELVAAVGATVCPRSLPVFDRPPRPTENSTLTDSDSEERPGTRRTPNWGWAVAAYVPWIRTARTTGLLADHT</sequence>
<evidence type="ECO:0000256" key="1">
    <source>
        <dbReference type="ARBA" id="ARBA00004477"/>
    </source>
</evidence>
<keyword evidence="5 13" id="KW-0337">GPI-anchor biosynthesis</keyword>
<evidence type="ECO:0000256" key="4">
    <source>
        <dbReference type="ARBA" id="ARBA00020831"/>
    </source>
</evidence>
<evidence type="ECO:0000256" key="12">
    <source>
        <dbReference type="ARBA" id="ARBA00024850"/>
    </source>
</evidence>
<keyword evidence="8 13" id="KW-0256">Endoplasmic reticulum</keyword>
<gene>
    <name evidence="16" type="ORF">PYCCODRAFT_1458373</name>
</gene>
<evidence type="ECO:0000256" key="7">
    <source>
        <dbReference type="ARBA" id="ARBA00022692"/>
    </source>
</evidence>
<keyword evidence="10 13" id="KW-0472">Membrane</keyword>
<dbReference type="GO" id="GO:0005789">
    <property type="term" value="C:endoplasmic reticulum membrane"/>
    <property type="evidence" value="ECO:0007669"/>
    <property type="project" value="UniProtKB-SubCell"/>
</dbReference>
<organism evidence="16 17">
    <name type="scientific">Trametes coccinea (strain BRFM310)</name>
    <name type="common">Pycnoporus coccineus</name>
    <dbReference type="NCBI Taxonomy" id="1353009"/>
    <lineage>
        <taxon>Eukaryota</taxon>
        <taxon>Fungi</taxon>
        <taxon>Dikarya</taxon>
        <taxon>Basidiomycota</taxon>
        <taxon>Agaricomycotina</taxon>
        <taxon>Agaricomycetes</taxon>
        <taxon>Polyporales</taxon>
        <taxon>Polyporaceae</taxon>
        <taxon>Trametes</taxon>
    </lineage>
</organism>
<evidence type="ECO:0000256" key="10">
    <source>
        <dbReference type="ARBA" id="ARBA00023136"/>
    </source>
</evidence>
<evidence type="ECO:0000313" key="16">
    <source>
        <dbReference type="EMBL" id="OSD03802.1"/>
    </source>
</evidence>
<comment type="subcellular location">
    <subcellularLocation>
        <location evidence="1 13">Endoplasmic reticulum membrane</location>
        <topology evidence="1 13">Multi-pass membrane protein</topology>
    </subcellularLocation>
</comment>
<protein>
    <recommendedName>
        <fullName evidence="4 13">GPI ethanolamine phosphate transferase 1</fullName>
        <ecNumber evidence="13">2.-.-.-</ecNumber>
    </recommendedName>
</protein>
<evidence type="ECO:0000256" key="6">
    <source>
        <dbReference type="ARBA" id="ARBA00022679"/>
    </source>
</evidence>
<reference evidence="16 17" key="1">
    <citation type="journal article" date="2015" name="Biotechnol. Biofuels">
        <title>Enhanced degradation of softwood versus hardwood by the white-rot fungus Pycnoporus coccineus.</title>
        <authorList>
            <person name="Couturier M."/>
            <person name="Navarro D."/>
            <person name="Chevret D."/>
            <person name="Henrissat B."/>
            <person name="Piumi F."/>
            <person name="Ruiz-Duenas F.J."/>
            <person name="Martinez A.T."/>
            <person name="Grigoriev I.V."/>
            <person name="Riley R."/>
            <person name="Lipzen A."/>
            <person name="Berrin J.G."/>
            <person name="Master E.R."/>
            <person name="Rosso M.N."/>
        </authorList>
    </citation>
    <scope>NUCLEOTIDE SEQUENCE [LARGE SCALE GENOMIC DNA]</scope>
    <source>
        <strain evidence="16 17">BRFM310</strain>
    </source>
</reference>
<evidence type="ECO:0000256" key="14">
    <source>
        <dbReference type="SAM" id="MobiDB-lite"/>
    </source>
</evidence>
<keyword evidence="9 13" id="KW-1133">Transmembrane helix</keyword>
<keyword evidence="17" id="KW-1185">Reference proteome</keyword>
<dbReference type="InterPro" id="IPR002591">
    <property type="entry name" value="Phosphodiest/P_Trfase"/>
</dbReference>
<feature type="transmembrane region" description="Helical" evidence="13">
    <location>
        <begin position="598"/>
        <end position="617"/>
    </location>
</feature>
<evidence type="ECO:0000256" key="2">
    <source>
        <dbReference type="ARBA" id="ARBA00004687"/>
    </source>
</evidence>
<feature type="domain" description="GPI ethanolamine phosphate transferase 1 C-terminal" evidence="15">
    <location>
        <begin position="718"/>
        <end position="914"/>
    </location>
</feature>
<dbReference type="Gene3D" id="3.40.720.10">
    <property type="entry name" value="Alkaline Phosphatase, subunit A"/>
    <property type="match status" value="1"/>
</dbReference>
<dbReference type="PANTHER" id="PTHR12250:SF0">
    <property type="entry name" value="GPI ETHANOLAMINE PHOSPHATE TRANSFERASE 1"/>
    <property type="match status" value="1"/>
</dbReference>
<evidence type="ECO:0000256" key="3">
    <source>
        <dbReference type="ARBA" id="ARBA00008400"/>
    </source>
</evidence>
<feature type="transmembrane region" description="Helical" evidence="13">
    <location>
        <begin position="930"/>
        <end position="958"/>
    </location>
</feature>
<dbReference type="Pfam" id="PF04987">
    <property type="entry name" value="PigN"/>
    <property type="match status" value="2"/>
</dbReference>
<proteinExistence type="inferred from homology"/>
<evidence type="ECO:0000256" key="8">
    <source>
        <dbReference type="ARBA" id="ARBA00022824"/>
    </source>
</evidence>
<evidence type="ECO:0000256" key="11">
    <source>
        <dbReference type="ARBA" id="ARBA00023180"/>
    </source>
</evidence>
<feature type="domain" description="GPI ethanolamine phosphate transferase 1 C-terminal" evidence="15">
    <location>
        <begin position="491"/>
        <end position="692"/>
    </location>
</feature>
<evidence type="ECO:0000256" key="5">
    <source>
        <dbReference type="ARBA" id="ARBA00022502"/>
    </source>
</evidence>
<dbReference type="SUPFAM" id="SSF53649">
    <property type="entry name" value="Alkaline phosphatase-like"/>
    <property type="match status" value="1"/>
</dbReference>
<feature type="transmembrane region" description="Helical" evidence="13">
    <location>
        <begin position="623"/>
        <end position="640"/>
    </location>
</feature>
<dbReference type="STRING" id="1353009.A0A1Y2IV27"/>
<dbReference type="InterPro" id="IPR007070">
    <property type="entry name" value="GPI_EtnP_transferase_1"/>
</dbReference>
<dbReference type="AlphaFoldDB" id="A0A1Y2IV27"/>
<dbReference type="UniPathway" id="UPA00196"/>
<accession>A0A1Y2IV27</accession>
<evidence type="ECO:0000259" key="15">
    <source>
        <dbReference type="Pfam" id="PF04987"/>
    </source>
</evidence>
<keyword evidence="6 13" id="KW-0808">Transferase</keyword>
<dbReference type="InterPro" id="IPR017850">
    <property type="entry name" value="Alkaline_phosphatase_core_sf"/>
</dbReference>
<dbReference type="EMBL" id="KZ084099">
    <property type="protein sequence ID" value="OSD03802.1"/>
    <property type="molecule type" value="Genomic_DNA"/>
</dbReference>
<feature type="transmembrane region" description="Helical" evidence="13">
    <location>
        <begin position="534"/>
        <end position="554"/>
    </location>
</feature>
<dbReference type="InterPro" id="IPR017852">
    <property type="entry name" value="GPI_EtnP_transferase_1_C"/>
</dbReference>
<feature type="transmembrane region" description="Helical" evidence="13">
    <location>
        <begin position="652"/>
        <end position="669"/>
    </location>
</feature>
<evidence type="ECO:0000256" key="9">
    <source>
        <dbReference type="ARBA" id="ARBA00022989"/>
    </source>
</evidence>
<evidence type="ECO:0000256" key="13">
    <source>
        <dbReference type="RuleBase" id="RU367138"/>
    </source>
</evidence>
<comment type="pathway">
    <text evidence="2 13">Glycolipid biosynthesis; glycosylphosphatidylinositol-anchor biosynthesis.</text>
</comment>
<comment type="function">
    <text evidence="12 13">Ethanolamine phosphate transferase involved in glycosylphosphatidylinositol-anchor biosynthesis. Transfers ethanolamine phosphate to the first alpha-1,4-linked mannose of the glycosylphosphatidylinositol precursor of GPI-anchor.</text>
</comment>
<dbReference type="EC" id="2.-.-.-" evidence="13"/>
<dbReference type="PANTHER" id="PTHR12250">
    <property type="entry name" value="PHOSPHATIDYLINOSITOL GLYCAN, CLASS N"/>
    <property type="match status" value="1"/>
</dbReference>
<evidence type="ECO:0000313" key="17">
    <source>
        <dbReference type="Proteomes" id="UP000193067"/>
    </source>
</evidence>
<feature type="transmembrane region" description="Helical" evidence="13">
    <location>
        <begin position="849"/>
        <end position="871"/>
    </location>
</feature>
<keyword evidence="11" id="KW-0325">Glycoprotein</keyword>
<dbReference type="OrthoDB" id="2748310at2759"/>